<comment type="caution">
    <text evidence="1">The sequence shown here is derived from an EMBL/GenBank/DDBJ whole genome shotgun (WGS) entry which is preliminary data.</text>
</comment>
<evidence type="ECO:0000313" key="1">
    <source>
        <dbReference type="EMBL" id="MFC3110367.1"/>
    </source>
</evidence>
<accession>A0ABV7F9C9</accession>
<sequence length="91" mass="10125">MKSYLSSIIGAVVGCVHRRRLDALRRCTSENGMWQITECPDFLDRHRQHPPELVGEGGADARNHAVDVSAADGRMCFVLDGDRVVFLGTRK</sequence>
<organism evidence="1 2">
    <name type="scientific">Undibacterium arcticum</name>
    <dbReference type="NCBI Taxonomy" id="1762892"/>
    <lineage>
        <taxon>Bacteria</taxon>
        <taxon>Pseudomonadati</taxon>
        <taxon>Pseudomonadota</taxon>
        <taxon>Betaproteobacteria</taxon>
        <taxon>Burkholderiales</taxon>
        <taxon>Oxalobacteraceae</taxon>
        <taxon>Undibacterium</taxon>
    </lineage>
</organism>
<gene>
    <name evidence="1" type="ORF">ACFOFO_20775</name>
</gene>
<name>A0ABV7F9C9_9BURK</name>
<dbReference type="EMBL" id="JBHRTP010000077">
    <property type="protein sequence ID" value="MFC3110367.1"/>
    <property type="molecule type" value="Genomic_DNA"/>
</dbReference>
<reference evidence="2" key="1">
    <citation type="journal article" date="2019" name="Int. J. Syst. Evol. Microbiol.">
        <title>The Global Catalogue of Microorganisms (GCM) 10K type strain sequencing project: providing services to taxonomists for standard genome sequencing and annotation.</title>
        <authorList>
            <consortium name="The Broad Institute Genomics Platform"/>
            <consortium name="The Broad Institute Genome Sequencing Center for Infectious Disease"/>
            <person name="Wu L."/>
            <person name="Ma J."/>
        </authorList>
    </citation>
    <scope>NUCLEOTIDE SEQUENCE [LARGE SCALE GENOMIC DNA]</scope>
    <source>
        <strain evidence="2">KCTC 42986</strain>
    </source>
</reference>
<dbReference type="RefSeq" id="WP_390322537.1">
    <property type="nucleotide sequence ID" value="NZ_JBHRTP010000077.1"/>
</dbReference>
<proteinExistence type="predicted"/>
<evidence type="ECO:0000313" key="2">
    <source>
        <dbReference type="Proteomes" id="UP001595530"/>
    </source>
</evidence>
<dbReference type="Proteomes" id="UP001595530">
    <property type="component" value="Unassembled WGS sequence"/>
</dbReference>
<protein>
    <submittedName>
        <fullName evidence="1">Uncharacterized protein</fullName>
    </submittedName>
</protein>
<keyword evidence="2" id="KW-1185">Reference proteome</keyword>
<dbReference type="PROSITE" id="PS51257">
    <property type="entry name" value="PROKAR_LIPOPROTEIN"/>
    <property type="match status" value="1"/>
</dbReference>